<protein>
    <submittedName>
        <fullName evidence="3">GT4 family glycosyltransferase PelF</fullName>
    </submittedName>
</protein>
<gene>
    <name evidence="3" type="primary">pelF</name>
    <name evidence="3" type="ORF">MLD63_13455</name>
</gene>
<dbReference type="Proteomes" id="UP001203945">
    <property type="component" value="Unassembled WGS sequence"/>
</dbReference>
<accession>A0ABT1MSZ1</accession>
<dbReference type="EMBL" id="JAKZEU010000004">
    <property type="protein sequence ID" value="MCQ0971427.1"/>
    <property type="molecule type" value="Genomic_DNA"/>
</dbReference>
<organism evidence="3 4">
    <name type="scientific">Paracoccus albicereus</name>
    <dbReference type="NCBI Taxonomy" id="2922394"/>
    <lineage>
        <taxon>Bacteria</taxon>
        <taxon>Pseudomonadati</taxon>
        <taxon>Pseudomonadota</taxon>
        <taxon>Alphaproteobacteria</taxon>
        <taxon>Rhodobacterales</taxon>
        <taxon>Paracoccaceae</taxon>
        <taxon>Paracoccus</taxon>
    </lineage>
</organism>
<evidence type="ECO:0000313" key="3">
    <source>
        <dbReference type="EMBL" id="MCQ0971427.1"/>
    </source>
</evidence>
<evidence type="ECO:0000259" key="2">
    <source>
        <dbReference type="Pfam" id="PF11997"/>
    </source>
</evidence>
<evidence type="ECO:0000259" key="1">
    <source>
        <dbReference type="Pfam" id="PF00534"/>
    </source>
</evidence>
<dbReference type="Pfam" id="PF00534">
    <property type="entry name" value="Glycos_transf_1"/>
    <property type="match status" value="1"/>
</dbReference>
<dbReference type="Pfam" id="PF11997">
    <property type="entry name" value="DUF3492"/>
    <property type="match status" value="1"/>
</dbReference>
<evidence type="ECO:0000313" key="4">
    <source>
        <dbReference type="Proteomes" id="UP001203945"/>
    </source>
</evidence>
<dbReference type="NCBIfam" id="NF038011">
    <property type="entry name" value="PelF"/>
    <property type="match status" value="1"/>
</dbReference>
<keyword evidence="4" id="KW-1185">Reference proteome</keyword>
<feature type="domain" description="DUF3492" evidence="2">
    <location>
        <begin position="8"/>
        <end position="288"/>
    </location>
</feature>
<reference evidence="3 4" key="1">
    <citation type="submission" date="2022-03" db="EMBL/GenBank/DDBJ databases">
        <authorList>
            <person name="He Y."/>
        </authorList>
    </citation>
    <scope>NUCLEOTIDE SEQUENCE [LARGE SCALE GENOMIC DNA]</scope>
    <source>
        <strain evidence="3 4">TK19116</strain>
    </source>
</reference>
<dbReference type="InterPro" id="IPR022622">
    <property type="entry name" value="DUF3492"/>
</dbReference>
<sequence length="501" mass="55087">MDDWSPVDVCIVVEGCYPFVAGGVSSWLDWLIRSQPDTSFGIVAIVADERPREIRYELPPNVVALQVLPLAPKVKKPGLRSPDLDGARFAELMYGVLRKGDPTDFDELLDFVREPVSRRPFGFFDVPRPPEYGDLTASPAAWQAITECYRRIAPEAAFSDFFWAWRNLAGSLLAVVTAPIAPARTYHAISTGYAGLYAVRAARLNDRTVAITEHGIYTNERRIDLIMADWISDSIDIGLAGADSRTDVRRFWIDTFETFARIAYHGCTKITTLYGANQAFQRTLGADESKLQVIPNGIALEKFDAIRPSKGRRPTVALIGRVVPIKDIEACIAAAAIVKRAIPEVEVLIIGPTDEDEDYFALCKRRVIELGLFDTVKFTGKVNIVDYLPRIDVLILTSISEAQPLVLLEAGAARIPCVATDVGSCREIIEGAPDEIPNLGPAGRVAPPMDAEAIGQAITELMADPVLRAACGETLRKRVETYFTSEISAARYAALYRELVA</sequence>
<dbReference type="PANTHER" id="PTHR12526:SF608">
    <property type="entry name" value="PELF"/>
    <property type="match status" value="1"/>
</dbReference>
<dbReference type="Gene3D" id="3.40.50.2000">
    <property type="entry name" value="Glycogen Phosphorylase B"/>
    <property type="match status" value="2"/>
</dbReference>
<dbReference type="InterPro" id="IPR001296">
    <property type="entry name" value="Glyco_trans_1"/>
</dbReference>
<proteinExistence type="predicted"/>
<dbReference type="InterPro" id="IPR047691">
    <property type="entry name" value="PelF-like"/>
</dbReference>
<feature type="domain" description="Glycosyl transferase family 1" evidence="1">
    <location>
        <begin position="305"/>
        <end position="478"/>
    </location>
</feature>
<dbReference type="RefSeq" id="WP_255330422.1">
    <property type="nucleotide sequence ID" value="NZ_JAKZEU010000004.1"/>
</dbReference>
<dbReference type="PANTHER" id="PTHR12526">
    <property type="entry name" value="GLYCOSYLTRANSFERASE"/>
    <property type="match status" value="1"/>
</dbReference>
<comment type="caution">
    <text evidence="3">The sequence shown here is derived from an EMBL/GenBank/DDBJ whole genome shotgun (WGS) entry which is preliminary data.</text>
</comment>
<dbReference type="SUPFAM" id="SSF53756">
    <property type="entry name" value="UDP-Glycosyltransferase/glycogen phosphorylase"/>
    <property type="match status" value="1"/>
</dbReference>
<name>A0ABT1MSZ1_9RHOB</name>